<dbReference type="Gramene" id="OE9A108834T1">
    <property type="protein sequence ID" value="OE9A108834C1"/>
    <property type="gene ID" value="OE9A108834"/>
</dbReference>
<reference evidence="2 3" key="1">
    <citation type="submission" date="2019-12" db="EMBL/GenBank/DDBJ databases">
        <authorList>
            <person name="Alioto T."/>
            <person name="Alioto T."/>
            <person name="Gomez Garrido J."/>
        </authorList>
    </citation>
    <scope>NUCLEOTIDE SEQUENCE [LARGE SCALE GENOMIC DNA]</scope>
</reference>
<organism evidence="2 3">
    <name type="scientific">Olea europaea subsp. europaea</name>
    <dbReference type="NCBI Taxonomy" id="158383"/>
    <lineage>
        <taxon>Eukaryota</taxon>
        <taxon>Viridiplantae</taxon>
        <taxon>Streptophyta</taxon>
        <taxon>Embryophyta</taxon>
        <taxon>Tracheophyta</taxon>
        <taxon>Spermatophyta</taxon>
        <taxon>Magnoliopsida</taxon>
        <taxon>eudicotyledons</taxon>
        <taxon>Gunneridae</taxon>
        <taxon>Pentapetalae</taxon>
        <taxon>asterids</taxon>
        <taxon>lamiids</taxon>
        <taxon>Lamiales</taxon>
        <taxon>Oleaceae</taxon>
        <taxon>Oleeae</taxon>
        <taxon>Olea</taxon>
    </lineage>
</organism>
<feature type="domain" description="Putative plant transposon protein" evidence="1">
    <location>
        <begin position="2"/>
        <end position="132"/>
    </location>
</feature>
<sequence>MFSPKVIHDYYQFTVENVVPLPIDFHWNEVAEVLMGRENAWPLETTEWHQIELTPSIAILWFFKYHNIEPISHRTTFPNQTAGYIYHLAQGSKIDLATHIYDQLHSLGTWRDRRSTLILSSLISGICRAAGVALLLQELLEKSSPMITRTIFEAQTRARVKHREEQENELR</sequence>
<proteinExistence type="predicted"/>
<evidence type="ECO:0000313" key="3">
    <source>
        <dbReference type="Proteomes" id="UP000594638"/>
    </source>
</evidence>
<dbReference type="AlphaFoldDB" id="A0A8S0VFQ2"/>
<keyword evidence="3" id="KW-1185">Reference proteome</keyword>
<dbReference type="InterPro" id="IPR046796">
    <property type="entry name" value="Transposase_32_dom"/>
</dbReference>
<dbReference type="Pfam" id="PF20167">
    <property type="entry name" value="Transposase_32"/>
    <property type="match status" value="1"/>
</dbReference>
<evidence type="ECO:0000259" key="1">
    <source>
        <dbReference type="Pfam" id="PF20167"/>
    </source>
</evidence>
<gene>
    <name evidence="2" type="ORF">OLEA9_A108834</name>
</gene>
<comment type="caution">
    <text evidence="2">The sequence shown here is derived from an EMBL/GenBank/DDBJ whole genome shotgun (WGS) entry which is preliminary data.</text>
</comment>
<dbReference type="Proteomes" id="UP000594638">
    <property type="component" value="Unassembled WGS sequence"/>
</dbReference>
<protein>
    <recommendedName>
        <fullName evidence="1">Putative plant transposon protein domain-containing protein</fullName>
    </recommendedName>
</protein>
<dbReference type="EMBL" id="CACTIH010009331">
    <property type="protein sequence ID" value="CAA3029815.1"/>
    <property type="molecule type" value="Genomic_DNA"/>
</dbReference>
<evidence type="ECO:0000313" key="2">
    <source>
        <dbReference type="EMBL" id="CAA3029815.1"/>
    </source>
</evidence>
<name>A0A8S0VFQ2_OLEEU</name>
<accession>A0A8S0VFQ2</accession>